<proteinExistence type="predicted"/>
<evidence type="ECO:0000313" key="2">
    <source>
        <dbReference type="Proteomes" id="UP000288805"/>
    </source>
</evidence>
<evidence type="ECO:0000313" key="1">
    <source>
        <dbReference type="EMBL" id="RVW16006.1"/>
    </source>
</evidence>
<protein>
    <submittedName>
        <fullName evidence="1">Uncharacterized protein</fullName>
    </submittedName>
</protein>
<dbReference type="AlphaFoldDB" id="A0A438BYB0"/>
<reference evidence="1 2" key="1">
    <citation type="journal article" date="2018" name="PLoS Genet.">
        <title>Population sequencing reveals clonal diversity and ancestral inbreeding in the grapevine cultivar Chardonnay.</title>
        <authorList>
            <person name="Roach M.J."/>
            <person name="Johnson D.L."/>
            <person name="Bohlmann J."/>
            <person name="van Vuuren H.J."/>
            <person name="Jones S.J."/>
            <person name="Pretorius I.S."/>
            <person name="Schmidt S.A."/>
            <person name="Borneman A.R."/>
        </authorList>
    </citation>
    <scope>NUCLEOTIDE SEQUENCE [LARGE SCALE GENOMIC DNA]</scope>
    <source>
        <strain evidence="2">cv. Chardonnay</strain>
        <tissue evidence="1">Leaf</tissue>
    </source>
</reference>
<dbReference type="Proteomes" id="UP000288805">
    <property type="component" value="Unassembled WGS sequence"/>
</dbReference>
<gene>
    <name evidence="1" type="ORF">CK203_101966</name>
</gene>
<accession>A0A438BYB0</accession>
<comment type="caution">
    <text evidence="1">The sequence shown here is derived from an EMBL/GenBank/DDBJ whole genome shotgun (WGS) entry which is preliminary data.</text>
</comment>
<name>A0A438BYB0_VITVI</name>
<dbReference type="EMBL" id="QGNW01002592">
    <property type="protein sequence ID" value="RVW16006.1"/>
    <property type="molecule type" value="Genomic_DNA"/>
</dbReference>
<sequence length="119" mass="13094">MPSSPGRANIFSLCFPDEDFDYGLLWTLEIDGDDFITDVATSSFISIEGASDPVDPPLFFYFMSRPKYPLSGNSNCDSNSEEMKVTPVFHSAESVDFGTSDQPKELKIGSSYLLTRGAD</sequence>
<organism evidence="1 2">
    <name type="scientific">Vitis vinifera</name>
    <name type="common">Grape</name>
    <dbReference type="NCBI Taxonomy" id="29760"/>
    <lineage>
        <taxon>Eukaryota</taxon>
        <taxon>Viridiplantae</taxon>
        <taxon>Streptophyta</taxon>
        <taxon>Embryophyta</taxon>
        <taxon>Tracheophyta</taxon>
        <taxon>Spermatophyta</taxon>
        <taxon>Magnoliopsida</taxon>
        <taxon>eudicotyledons</taxon>
        <taxon>Gunneridae</taxon>
        <taxon>Pentapetalae</taxon>
        <taxon>rosids</taxon>
        <taxon>Vitales</taxon>
        <taxon>Vitaceae</taxon>
        <taxon>Viteae</taxon>
        <taxon>Vitis</taxon>
    </lineage>
</organism>